<feature type="binding site" evidence="9">
    <location>
        <position position="124"/>
    </location>
    <ligand>
        <name>substrate</name>
    </ligand>
</feature>
<dbReference type="FunFam" id="3.40.50.150:FF:000035">
    <property type="entry name" value="tRNA (guanine-N(7)-)-methyltransferase"/>
    <property type="match status" value="1"/>
</dbReference>
<reference evidence="10" key="1">
    <citation type="journal article" date="2021" name="PeerJ">
        <title>Extensive microbial diversity within the chicken gut microbiome revealed by metagenomics and culture.</title>
        <authorList>
            <person name="Gilroy R."/>
            <person name="Ravi A."/>
            <person name="Getino M."/>
            <person name="Pursley I."/>
            <person name="Horton D.L."/>
            <person name="Alikhan N.F."/>
            <person name="Baker D."/>
            <person name="Gharbi K."/>
            <person name="Hall N."/>
            <person name="Watson M."/>
            <person name="Adriaenssens E.M."/>
            <person name="Foster-Nyarko E."/>
            <person name="Jarju S."/>
            <person name="Secka A."/>
            <person name="Antonio M."/>
            <person name="Oren A."/>
            <person name="Chaudhuri R.R."/>
            <person name="La Ragione R."/>
            <person name="Hildebrand F."/>
            <person name="Pallen M.J."/>
        </authorList>
    </citation>
    <scope>NUCLEOTIDE SEQUENCE</scope>
    <source>
        <strain evidence="10">CHK196-3914</strain>
    </source>
</reference>
<comment type="similarity">
    <text evidence="8 9">Belongs to the class I-like SAM-binding methyltransferase superfamily. TrmB family.</text>
</comment>
<dbReference type="PROSITE" id="PS51625">
    <property type="entry name" value="SAM_MT_TRMB"/>
    <property type="match status" value="1"/>
</dbReference>
<evidence type="ECO:0000256" key="1">
    <source>
        <dbReference type="ARBA" id="ARBA00000142"/>
    </source>
</evidence>
<comment type="caution">
    <text evidence="9">Lacks conserved residue(s) required for the propagation of feature annotation.</text>
</comment>
<organism evidence="10 11">
    <name type="scientific">Candidatus Mediterraneibacter stercoravium</name>
    <dbReference type="NCBI Taxonomy" id="2838685"/>
    <lineage>
        <taxon>Bacteria</taxon>
        <taxon>Bacillati</taxon>
        <taxon>Bacillota</taxon>
        <taxon>Clostridia</taxon>
        <taxon>Lachnospirales</taxon>
        <taxon>Lachnospiraceae</taxon>
        <taxon>Mediterraneibacter</taxon>
    </lineage>
</organism>
<keyword evidence="3 9" id="KW-0489">Methyltransferase</keyword>
<dbReference type="InterPro" id="IPR003358">
    <property type="entry name" value="tRNA_(Gua-N-7)_MeTrfase_Trmb"/>
</dbReference>
<dbReference type="Gene3D" id="3.40.50.150">
    <property type="entry name" value="Vaccinia Virus protein VP39"/>
    <property type="match status" value="1"/>
</dbReference>
<dbReference type="PANTHER" id="PTHR23417">
    <property type="entry name" value="3-DEOXY-D-MANNO-OCTULOSONIC-ACID TRANSFERASE/TRNA GUANINE-N 7 - -METHYLTRANSFERASE"/>
    <property type="match status" value="1"/>
</dbReference>
<dbReference type="HAMAP" id="MF_01057">
    <property type="entry name" value="tRNA_methyltr_TrmB"/>
    <property type="match status" value="1"/>
</dbReference>
<feature type="binding site" evidence="9">
    <location>
        <position position="120"/>
    </location>
    <ligand>
        <name>S-adenosyl-L-methionine</name>
        <dbReference type="ChEBI" id="CHEBI:59789"/>
    </ligand>
</feature>
<evidence type="ECO:0000256" key="3">
    <source>
        <dbReference type="ARBA" id="ARBA00022603"/>
    </source>
</evidence>
<dbReference type="InterPro" id="IPR029063">
    <property type="entry name" value="SAM-dependent_MTases_sf"/>
</dbReference>
<feature type="binding site" evidence="9">
    <location>
        <position position="156"/>
    </location>
    <ligand>
        <name>substrate</name>
    </ligand>
</feature>
<comment type="caution">
    <text evidence="10">The sequence shown here is derived from an EMBL/GenBank/DDBJ whole genome shotgun (WGS) entry which is preliminary data.</text>
</comment>
<evidence type="ECO:0000313" key="10">
    <source>
        <dbReference type="EMBL" id="HIZ75351.1"/>
    </source>
</evidence>
<dbReference type="InterPro" id="IPR055361">
    <property type="entry name" value="tRNA_methyltr_TrmB_bact"/>
</dbReference>
<gene>
    <name evidence="9 10" type="primary">trmB</name>
    <name evidence="10" type="ORF">H9723_08965</name>
</gene>
<dbReference type="GO" id="GO:0008176">
    <property type="term" value="F:tRNA (guanine(46)-N7)-methyltransferase activity"/>
    <property type="evidence" value="ECO:0007669"/>
    <property type="project" value="UniProtKB-UniRule"/>
</dbReference>
<evidence type="ECO:0000256" key="7">
    <source>
        <dbReference type="ARBA" id="ARBA00060552"/>
    </source>
</evidence>
<keyword evidence="5 9" id="KW-0949">S-adenosyl-L-methionine</keyword>
<dbReference type="AlphaFoldDB" id="A0A9D2K1P3"/>
<dbReference type="CDD" id="cd02440">
    <property type="entry name" value="AdoMet_MTases"/>
    <property type="match status" value="1"/>
</dbReference>
<dbReference type="Proteomes" id="UP000824116">
    <property type="component" value="Unassembled WGS sequence"/>
</dbReference>
<evidence type="ECO:0000256" key="9">
    <source>
        <dbReference type="HAMAP-Rule" id="MF_01057"/>
    </source>
</evidence>
<feature type="binding site" evidence="9">
    <location>
        <position position="68"/>
    </location>
    <ligand>
        <name>S-adenosyl-L-methionine</name>
        <dbReference type="ChEBI" id="CHEBI:59789"/>
    </ligand>
</feature>
<dbReference type="NCBIfam" id="NF001080">
    <property type="entry name" value="PRK00121.2-2"/>
    <property type="match status" value="1"/>
</dbReference>
<keyword evidence="4 9" id="KW-0808">Transferase</keyword>
<dbReference type="EC" id="2.1.1.33" evidence="9"/>
<evidence type="ECO:0000256" key="8">
    <source>
        <dbReference type="ARBA" id="ARBA00060767"/>
    </source>
</evidence>
<sequence>MRLRNIPRAEGTIQAHHTVIRRPEDQRGCWRQVFGNKNPLSIEIGMGKGKFILDMAKRYPDVNFVGIERYSSVLLRAVERFDTEEYNELKNVRFVCMDARNVADVFAEGEVTRIYLNFSDPWPKARHAKRRLTSSEFLERYEKILVDGGILEFKTDNTQLFNFSLEQLKESGWVIQNFTYDLHHHEEMNRDNIMTEYEEKFSGKGNPINKLIAVRKRNSIDASPEEV</sequence>
<evidence type="ECO:0000256" key="4">
    <source>
        <dbReference type="ARBA" id="ARBA00022679"/>
    </source>
</evidence>
<dbReference type="SUPFAM" id="SSF53335">
    <property type="entry name" value="S-adenosyl-L-methionine-dependent methyltransferases"/>
    <property type="match status" value="1"/>
</dbReference>
<comment type="catalytic activity">
    <reaction evidence="1 9">
        <text>guanosine(46) in tRNA + S-adenosyl-L-methionine = N(7)-methylguanosine(46) in tRNA + S-adenosyl-L-homocysteine</text>
        <dbReference type="Rhea" id="RHEA:42708"/>
        <dbReference type="Rhea" id="RHEA-COMP:10188"/>
        <dbReference type="Rhea" id="RHEA-COMP:10189"/>
        <dbReference type="ChEBI" id="CHEBI:57856"/>
        <dbReference type="ChEBI" id="CHEBI:59789"/>
        <dbReference type="ChEBI" id="CHEBI:74269"/>
        <dbReference type="ChEBI" id="CHEBI:74480"/>
        <dbReference type="EC" id="2.1.1.33"/>
    </reaction>
</comment>
<keyword evidence="6 9" id="KW-0819">tRNA processing</keyword>
<evidence type="ECO:0000256" key="5">
    <source>
        <dbReference type="ARBA" id="ARBA00022691"/>
    </source>
</evidence>
<dbReference type="GO" id="GO:0043527">
    <property type="term" value="C:tRNA methyltransferase complex"/>
    <property type="evidence" value="ECO:0007669"/>
    <property type="project" value="TreeGrafter"/>
</dbReference>
<dbReference type="PANTHER" id="PTHR23417:SF14">
    <property type="entry name" value="PENTACOTRIPEPTIDE-REPEAT REGION OF PRORP DOMAIN-CONTAINING PROTEIN"/>
    <property type="match status" value="1"/>
</dbReference>
<dbReference type="Pfam" id="PF02390">
    <property type="entry name" value="Methyltransf_4"/>
    <property type="match status" value="1"/>
</dbReference>
<comment type="function">
    <text evidence="2 9">Catalyzes the formation of N(7)-methylguanine at position 46 (m7G46) in tRNA.</text>
</comment>
<feature type="binding site" evidence="9">
    <location>
        <begin position="195"/>
        <end position="198"/>
    </location>
    <ligand>
        <name>substrate</name>
    </ligand>
</feature>
<reference evidence="10" key="2">
    <citation type="submission" date="2021-04" db="EMBL/GenBank/DDBJ databases">
        <authorList>
            <person name="Gilroy R."/>
        </authorList>
    </citation>
    <scope>NUCLEOTIDE SEQUENCE</scope>
    <source>
        <strain evidence="10">CHK196-3914</strain>
    </source>
</reference>
<name>A0A9D2K1P3_9FIRM</name>
<feature type="binding site" evidence="9">
    <location>
        <position position="98"/>
    </location>
    <ligand>
        <name>S-adenosyl-L-methionine</name>
        <dbReference type="ChEBI" id="CHEBI:59789"/>
    </ligand>
</feature>
<feature type="binding site" evidence="9">
    <location>
        <position position="43"/>
    </location>
    <ligand>
        <name>S-adenosyl-L-methionine</name>
        <dbReference type="ChEBI" id="CHEBI:59789"/>
    </ligand>
</feature>
<dbReference type="NCBIfam" id="TIGR00091">
    <property type="entry name" value="tRNA (guanosine(46)-N7)-methyltransferase TrmB"/>
    <property type="match status" value="1"/>
</dbReference>
<evidence type="ECO:0000256" key="2">
    <source>
        <dbReference type="ARBA" id="ARBA00003015"/>
    </source>
</evidence>
<dbReference type="EMBL" id="DXAY01000209">
    <property type="protein sequence ID" value="HIZ75351.1"/>
    <property type="molecule type" value="Genomic_DNA"/>
</dbReference>
<comment type="pathway">
    <text evidence="7 9">tRNA modification; N(7)-methylguanine-tRNA biosynthesis.</text>
</comment>
<accession>A0A9D2K1P3</accession>
<evidence type="ECO:0000313" key="11">
    <source>
        <dbReference type="Proteomes" id="UP000824116"/>
    </source>
</evidence>
<proteinExistence type="inferred from homology"/>
<protein>
    <recommendedName>
        <fullName evidence="9">tRNA (guanine-N(7)-)-methyltransferase</fullName>
        <ecNumber evidence="9">2.1.1.33</ecNumber>
    </recommendedName>
    <alternativeName>
        <fullName evidence="9">tRNA (guanine(46)-N(7))-methyltransferase</fullName>
    </alternativeName>
    <alternativeName>
        <fullName evidence="9">tRNA(m7G46)-methyltransferase</fullName>
    </alternativeName>
</protein>
<evidence type="ECO:0000256" key="6">
    <source>
        <dbReference type="ARBA" id="ARBA00022694"/>
    </source>
</evidence>